<keyword evidence="10 11" id="KW-0472">Membrane</keyword>
<evidence type="ECO:0000256" key="5">
    <source>
        <dbReference type="ARBA" id="ARBA00022692"/>
    </source>
</evidence>
<feature type="transmembrane region" description="Helical" evidence="11">
    <location>
        <begin position="50"/>
        <end position="74"/>
    </location>
</feature>
<comment type="subcellular location">
    <subcellularLocation>
        <location evidence="2">Membrane</location>
        <topology evidence="2">Multi-pass membrane protein</topology>
    </subcellularLocation>
</comment>
<evidence type="ECO:0000259" key="12">
    <source>
        <dbReference type="PROSITE" id="PS50939"/>
    </source>
</evidence>
<dbReference type="InterPro" id="IPR006593">
    <property type="entry name" value="Cyt_b561/ferric_Rdtase_TM"/>
</dbReference>
<keyword evidence="6" id="KW-0479">Metal-binding</keyword>
<dbReference type="GO" id="GO:0016020">
    <property type="term" value="C:membrane"/>
    <property type="evidence" value="ECO:0007669"/>
    <property type="project" value="UniProtKB-SubCell"/>
</dbReference>
<evidence type="ECO:0000256" key="4">
    <source>
        <dbReference type="ARBA" id="ARBA00022617"/>
    </source>
</evidence>
<evidence type="ECO:0000256" key="8">
    <source>
        <dbReference type="ARBA" id="ARBA00022989"/>
    </source>
</evidence>
<dbReference type="EMBL" id="MNCJ02000328">
    <property type="protein sequence ID" value="KAF5774833.1"/>
    <property type="molecule type" value="Genomic_DNA"/>
</dbReference>
<keyword evidence="5 11" id="KW-0812">Transmembrane</keyword>
<comment type="cofactor">
    <cofactor evidence="1">
        <name>heme b</name>
        <dbReference type="ChEBI" id="CHEBI:60344"/>
    </cofactor>
</comment>
<proteinExistence type="predicted"/>
<evidence type="ECO:0000256" key="11">
    <source>
        <dbReference type="SAM" id="Phobius"/>
    </source>
</evidence>
<feature type="transmembrane region" description="Helical" evidence="11">
    <location>
        <begin position="127"/>
        <end position="154"/>
    </location>
</feature>
<evidence type="ECO:0000256" key="6">
    <source>
        <dbReference type="ARBA" id="ARBA00022723"/>
    </source>
</evidence>
<reference evidence="13" key="1">
    <citation type="journal article" date="2017" name="Nature">
        <title>The sunflower genome provides insights into oil metabolism, flowering and Asterid evolution.</title>
        <authorList>
            <person name="Badouin H."/>
            <person name="Gouzy J."/>
            <person name="Grassa C.J."/>
            <person name="Murat F."/>
            <person name="Staton S.E."/>
            <person name="Cottret L."/>
            <person name="Lelandais-Briere C."/>
            <person name="Owens G.L."/>
            <person name="Carrere S."/>
            <person name="Mayjonade B."/>
            <person name="Legrand L."/>
            <person name="Gill N."/>
            <person name="Kane N.C."/>
            <person name="Bowers J.E."/>
            <person name="Hubner S."/>
            <person name="Bellec A."/>
            <person name="Berard A."/>
            <person name="Berges H."/>
            <person name="Blanchet N."/>
            <person name="Boniface M.C."/>
            <person name="Brunel D."/>
            <person name="Catrice O."/>
            <person name="Chaidir N."/>
            <person name="Claudel C."/>
            <person name="Donnadieu C."/>
            <person name="Faraut T."/>
            <person name="Fievet G."/>
            <person name="Helmstetter N."/>
            <person name="King M."/>
            <person name="Knapp S.J."/>
            <person name="Lai Z."/>
            <person name="Le Paslier M.C."/>
            <person name="Lippi Y."/>
            <person name="Lorenzon L."/>
            <person name="Mandel J.R."/>
            <person name="Marage G."/>
            <person name="Marchand G."/>
            <person name="Marquand E."/>
            <person name="Bret-Mestries E."/>
            <person name="Morien E."/>
            <person name="Nambeesan S."/>
            <person name="Nguyen T."/>
            <person name="Pegot-Espagnet P."/>
            <person name="Pouilly N."/>
            <person name="Raftis F."/>
            <person name="Sallet E."/>
            <person name="Schiex T."/>
            <person name="Thomas J."/>
            <person name="Vandecasteele C."/>
            <person name="Vares D."/>
            <person name="Vear F."/>
            <person name="Vautrin S."/>
            <person name="Crespi M."/>
            <person name="Mangin B."/>
            <person name="Burke J.M."/>
            <person name="Salse J."/>
            <person name="Munos S."/>
            <person name="Vincourt P."/>
            <person name="Rieseberg L.H."/>
            <person name="Langlade N.B."/>
        </authorList>
    </citation>
    <scope>NUCLEOTIDE SEQUENCE</scope>
    <source>
        <tissue evidence="13">Leaves</tissue>
    </source>
</reference>
<keyword evidence="7" id="KW-0249">Electron transport</keyword>
<evidence type="ECO:0000256" key="2">
    <source>
        <dbReference type="ARBA" id="ARBA00004141"/>
    </source>
</evidence>
<dbReference type="Gramene" id="mRNA:HanXRQr2_Chr13g0605201">
    <property type="protein sequence ID" value="CDS:HanXRQr2_Chr13g0605201.1"/>
    <property type="gene ID" value="HanXRQr2_Chr13g0605201"/>
</dbReference>
<dbReference type="GO" id="GO:0016491">
    <property type="term" value="F:oxidoreductase activity"/>
    <property type="evidence" value="ECO:0000318"/>
    <property type="project" value="GO_Central"/>
</dbReference>
<dbReference type="PROSITE" id="PS50939">
    <property type="entry name" value="CYTOCHROME_B561"/>
    <property type="match status" value="1"/>
</dbReference>
<dbReference type="Proteomes" id="UP000215914">
    <property type="component" value="Unassembled WGS sequence"/>
</dbReference>
<feature type="domain" description="Cytochrome b561" evidence="12">
    <location>
        <begin position="35"/>
        <end position="174"/>
    </location>
</feature>
<evidence type="ECO:0000256" key="7">
    <source>
        <dbReference type="ARBA" id="ARBA00022982"/>
    </source>
</evidence>
<evidence type="ECO:0000256" key="3">
    <source>
        <dbReference type="ARBA" id="ARBA00022448"/>
    </source>
</evidence>
<protein>
    <submittedName>
        <fullName evidence="13">Ascorbate ferrireductase (Transmembrane)</fullName>
    </submittedName>
</protein>
<dbReference type="PANTHER" id="PTHR10106">
    <property type="entry name" value="CYTOCHROME B561-RELATED"/>
    <property type="match status" value="1"/>
</dbReference>
<name>A0A9K3EKU0_HELAN</name>
<dbReference type="InterPro" id="IPR043205">
    <property type="entry name" value="CYB561/CYBRD1-like"/>
</dbReference>
<evidence type="ECO:0000313" key="13">
    <source>
        <dbReference type="EMBL" id="KAF5774833.1"/>
    </source>
</evidence>
<dbReference type="PANTHER" id="PTHR10106:SF48">
    <property type="entry name" value="ASCORBATE FERRIREDUCTASE (TRANSMEMBRANE)"/>
    <property type="match status" value="1"/>
</dbReference>
<dbReference type="SMART" id="SM00665">
    <property type="entry name" value="B561"/>
    <property type="match status" value="1"/>
</dbReference>
<evidence type="ECO:0000256" key="1">
    <source>
        <dbReference type="ARBA" id="ARBA00001970"/>
    </source>
</evidence>
<organism evidence="13 14">
    <name type="scientific">Helianthus annuus</name>
    <name type="common">Common sunflower</name>
    <dbReference type="NCBI Taxonomy" id="4232"/>
    <lineage>
        <taxon>Eukaryota</taxon>
        <taxon>Viridiplantae</taxon>
        <taxon>Streptophyta</taxon>
        <taxon>Embryophyta</taxon>
        <taxon>Tracheophyta</taxon>
        <taxon>Spermatophyta</taxon>
        <taxon>Magnoliopsida</taxon>
        <taxon>eudicotyledons</taxon>
        <taxon>Gunneridae</taxon>
        <taxon>Pentapetalae</taxon>
        <taxon>asterids</taxon>
        <taxon>campanulids</taxon>
        <taxon>Asterales</taxon>
        <taxon>Asteraceae</taxon>
        <taxon>Asteroideae</taxon>
        <taxon>Heliantheae alliance</taxon>
        <taxon>Heliantheae</taxon>
        <taxon>Helianthus</taxon>
    </lineage>
</organism>
<accession>A0A9K3EKU0</accession>
<evidence type="ECO:0000256" key="9">
    <source>
        <dbReference type="ARBA" id="ARBA00023004"/>
    </source>
</evidence>
<keyword evidence="4" id="KW-0349">Heme</keyword>
<keyword evidence="3" id="KW-0813">Transport</keyword>
<keyword evidence="9" id="KW-0408">Iron</keyword>
<evidence type="ECO:0000256" key="10">
    <source>
        <dbReference type="ARBA" id="ARBA00023136"/>
    </source>
</evidence>
<dbReference type="Pfam" id="PF03188">
    <property type="entry name" value="Cytochrom_B561"/>
    <property type="match status" value="1"/>
</dbReference>
<evidence type="ECO:0000313" key="14">
    <source>
        <dbReference type="Proteomes" id="UP000215914"/>
    </source>
</evidence>
<gene>
    <name evidence="13" type="ORF">HanXRQr2_Chr13g0605201</name>
</gene>
<dbReference type="GO" id="GO:0046872">
    <property type="term" value="F:metal ion binding"/>
    <property type="evidence" value="ECO:0007669"/>
    <property type="project" value="UniProtKB-KW"/>
</dbReference>
<comment type="caution">
    <text evidence="13">The sequence shown here is derived from an EMBL/GenBank/DDBJ whole genome shotgun (WGS) entry which is preliminary data.</text>
</comment>
<dbReference type="AlphaFoldDB" id="A0A9K3EKU0"/>
<reference evidence="13" key="2">
    <citation type="submission" date="2020-06" db="EMBL/GenBank/DDBJ databases">
        <title>Helianthus annuus Genome sequencing and assembly Release 2.</title>
        <authorList>
            <person name="Gouzy J."/>
            <person name="Langlade N."/>
            <person name="Munos S."/>
        </authorList>
    </citation>
    <scope>NUCLEOTIDE SEQUENCE</scope>
    <source>
        <tissue evidence="13">Leaves</tissue>
    </source>
</reference>
<dbReference type="Gene3D" id="1.20.120.1770">
    <property type="match status" value="1"/>
</dbReference>
<sequence>MDQVVLKKKKMVYTWHKWKSKWLFSIMFMDGCCLKRKAKGYVWHRWKAKLMFLIVIIRGCCYHPVLVVIGLLLLNGEAMLAYKTVSGTKGFKKLLHLTLQFSALVLGAIGLWVAWKFHNDRGIGNFYSLHSWLGLACLFLFAIQWGGGVCNILVPGWFSKKPSFTYEWHFYASR</sequence>
<keyword evidence="14" id="KW-1185">Reference proteome</keyword>
<feature type="transmembrane region" description="Helical" evidence="11">
    <location>
        <begin position="94"/>
        <end position="115"/>
    </location>
</feature>
<keyword evidence="8 11" id="KW-1133">Transmembrane helix</keyword>